<dbReference type="AlphaFoldDB" id="A0A166D0Q6"/>
<reference evidence="1" key="1">
    <citation type="journal article" date="2016" name="Mol. Biol. Evol.">
        <title>Comparative Genomics of Early-Diverging Mushroom-Forming Fungi Provides Insights into the Origins of Lignocellulose Decay Capabilities.</title>
        <authorList>
            <person name="Nagy L.G."/>
            <person name="Riley R."/>
            <person name="Tritt A."/>
            <person name="Adam C."/>
            <person name="Daum C."/>
            <person name="Floudas D."/>
            <person name="Sun H."/>
            <person name="Yadav J.S."/>
            <person name="Pangilinan J."/>
            <person name="Larsson K.H."/>
            <person name="Matsuura K."/>
            <person name="Barry K."/>
            <person name="Labutti K."/>
            <person name="Kuo R."/>
            <person name="Ohm R.A."/>
            <person name="Bhattacharya S.S."/>
            <person name="Shirouzu T."/>
            <person name="Yoshinaga Y."/>
            <person name="Martin F.M."/>
            <person name="Grigoriev I.V."/>
            <person name="Hibbett D.S."/>
        </authorList>
    </citation>
    <scope>NUCLEOTIDE SEQUENCE [LARGE SCALE GENOMIC DNA]</scope>
    <source>
        <strain evidence="1">CBS 109695</strain>
    </source>
</reference>
<protein>
    <submittedName>
        <fullName evidence="1">Uncharacterized protein</fullName>
    </submittedName>
</protein>
<dbReference type="EMBL" id="KV417621">
    <property type="protein sequence ID" value="KZP14196.1"/>
    <property type="molecule type" value="Genomic_DNA"/>
</dbReference>
<gene>
    <name evidence="1" type="ORF">FIBSPDRAFT_959910</name>
</gene>
<accession>A0A166D0Q6</accession>
<proteinExistence type="predicted"/>
<organism evidence="1">
    <name type="scientific">Athelia psychrophila</name>
    <dbReference type="NCBI Taxonomy" id="1759441"/>
    <lineage>
        <taxon>Eukaryota</taxon>
        <taxon>Fungi</taxon>
        <taxon>Dikarya</taxon>
        <taxon>Basidiomycota</taxon>
        <taxon>Agaricomycotina</taxon>
        <taxon>Agaricomycetes</taxon>
        <taxon>Agaricomycetidae</taxon>
        <taxon>Atheliales</taxon>
        <taxon>Atheliaceae</taxon>
        <taxon>Athelia</taxon>
    </lineage>
</organism>
<evidence type="ECO:0000313" key="1">
    <source>
        <dbReference type="EMBL" id="KZP14196.1"/>
    </source>
</evidence>
<name>A0A166D0Q6_9AGAM</name>
<sequence>MLCEYGGILKPIEIQTKHVLASPSHEVPNLEQFMRYPEAVTHKRFPMEGCYYDVYVSHPLVGRSTGRIEKRESRVIVMKRGSQDSYPWAIDLWDLDEERATVIRAMDQYIDPTVSFDTS</sequence>